<dbReference type="InterPro" id="IPR023395">
    <property type="entry name" value="MCP_dom_sf"/>
</dbReference>
<dbReference type="InterPro" id="IPR018108">
    <property type="entry name" value="MCP_transmembrane"/>
</dbReference>
<keyword evidence="6" id="KW-0472">Membrane</keyword>
<dbReference type="InterPro" id="IPR050391">
    <property type="entry name" value="Mito_Metabolite_Transporter"/>
</dbReference>
<name>A0A6C0BPV2_9ZZZZ</name>
<dbReference type="AlphaFoldDB" id="A0A6C0BPV2"/>
<evidence type="ECO:0000313" key="7">
    <source>
        <dbReference type="EMBL" id="QHS94417.1"/>
    </source>
</evidence>
<protein>
    <recommendedName>
        <fullName evidence="8">Mitochondrial carrier protein</fullName>
    </recommendedName>
</protein>
<comment type="subcellular location">
    <subcellularLocation>
        <location evidence="1">Membrane</location>
        <topology evidence="1">Multi-pass membrane protein</topology>
    </subcellularLocation>
</comment>
<keyword evidence="5" id="KW-1133">Transmembrane helix</keyword>
<reference evidence="7" key="1">
    <citation type="journal article" date="2020" name="Nature">
        <title>Giant virus diversity and host interactions through global metagenomics.</title>
        <authorList>
            <person name="Schulz F."/>
            <person name="Roux S."/>
            <person name="Paez-Espino D."/>
            <person name="Jungbluth S."/>
            <person name="Walsh D.A."/>
            <person name="Denef V.J."/>
            <person name="McMahon K.D."/>
            <person name="Konstantinidis K.T."/>
            <person name="Eloe-Fadrosh E.A."/>
            <person name="Kyrpides N.C."/>
            <person name="Woyke T."/>
        </authorList>
    </citation>
    <scope>NUCLEOTIDE SEQUENCE</scope>
    <source>
        <strain evidence="7">GVMAG-M-3300018416-26</strain>
    </source>
</reference>
<accession>A0A6C0BPV2</accession>
<keyword evidence="2" id="KW-0813">Transport</keyword>
<dbReference type="SUPFAM" id="SSF103506">
    <property type="entry name" value="Mitochondrial carrier"/>
    <property type="match status" value="1"/>
</dbReference>
<sequence length="263" mass="30005">MNKKSNVNQIPMYLTSSICASFITHPLDVIKVKLQTNKQYKHPIRIIQSQFYNKGPSFLFKGLKASVLRNGTFVTTKMFTYDYLKNEYNISSFPGKFICGMTAGLVGSFIGTPFDLIMVRIQNKPDIYPNILSTVKNTYNNEGILSFWNGVQYTMTRAVIVTACQFSIYEQMKQELSDFGIFNSRCVFMMSSIGSSITTGLLSNPLDLCKTRNMNNIKNSSISNIIRNEGVFSLWKGIYANIGRQIPLNLIRFSFLEYFKTYL</sequence>
<evidence type="ECO:0000256" key="5">
    <source>
        <dbReference type="ARBA" id="ARBA00022989"/>
    </source>
</evidence>
<organism evidence="7">
    <name type="scientific">viral metagenome</name>
    <dbReference type="NCBI Taxonomy" id="1070528"/>
    <lineage>
        <taxon>unclassified sequences</taxon>
        <taxon>metagenomes</taxon>
        <taxon>organismal metagenomes</taxon>
    </lineage>
</organism>
<dbReference type="GO" id="GO:0016020">
    <property type="term" value="C:membrane"/>
    <property type="evidence" value="ECO:0007669"/>
    <property type="project" value="UniProtKB-SubCell"/>
</dbReference>
<evidence type="ECO:0000256" key="3">
    <source>
        <dbReference type="ARBA" id="ARBA00022692"/>
    </source>
</evidence>
<dbReference type="Gene3D" id="1.50.40.10">
    <property type="entry name" value="Mitochondrial carrier domain"/>
    <property type="match status" value="1"/>
</dbReference>
<dbReference type="PROSITE" id="PS50920">
    <property type="entry name" value="SOLCAR"/>
    <property type="match status" value="3"/>
</dbReference>
<keyword evidence="3" id="KW-0812">Transmembrane</keyword>
<proteinExistence type="predicted"/>
<evidence type="ECO:0000256" key="2">
    <source>
        <dbReference type="ARBA" id="ARBA00022448"/>
    </source>
</evidence>
<evidence type="ECO:0000256" key="1">
    <source>
        <dbReference type="ARBA" id="ARBA00004141"/>
    </source>
</evidence>
<evidence type="ECO:0008006" key="8">
    <source>
        <dbReference type="Google" id="ProtNLM"/>
    </source>
</evidence>
<keyword evidence="4" id="KW-0677">Repeat</keyword>
<dbReference type="PANTHER" id="PTHR45618">
    <property type="entry name" value="MITOCHONDRIAL DICARBOXYLATE CARRIER-RELATED"/>
    <property type="match status" value="1"/>
</dbReference>
<evidence type="ECO:0000256" key="6">
    <source>
        <dbReference type="ARBA" id="ARBA00023136"/>
    </source>
</evidence>
<dbReference type="EMBL" id="MN739222">
    <property type="protein sequence ID" value="QHS94417.1"/>
    <property type="molecule type" value="Genomic_DNA"/>
</dbReference>
<evidence type="ECO:0000256" key="4">
    <source>
        <dbReference type="ARBA" id="ARBA00022737"/>
    </source>
</evidence>
<dbReference type="Pfam" id="PF00153">
    <property type="entry name" value="Mito_carr"/>
    <property type="match status" value="3"/>
</dbReference>